<dbReference type="FunFam" id="3.30.70.270:FF:000001">
    <property type="entry name" value="Diguanylate cyclase domain protein"/>
    <property type="match status" value="1"/>
</dbReference>
<dbReference type="EC" id="2.7.7.65" evidence="1"/>
<evidence type="ECO:0000313" key="4">
    <source>
        <dbReference type="EMBL" id="RTR24307.1"/>
    </source>
</evidence>
<sequence length="346" mass="38339">MGSSDDFDKVIAVARKAMDRMLSDRLPPNPENFTLWFVYYSGLNPDLTRAVDIASRDGIALSQSLAEELFKRFFSLEAEAQAIRETSDRARYALGRVLEQLGAVGSETERYGNALVGFQDELAQPLNLGELRAMVAAIAAETMGIVDRQLALQTQIQESSNQLAEMRVSLDSARREALTDGLTGIANRKAFDLMLLEAMEEARRDDQPLSLLMVDIDHFKSFNDTHGHLVGDHVLKLVARMLTECIKGRDTAARYGGEEFSIILPRTNLDSATRLAEQIRSFVGGRQIVNKARNANYGTVALSIGVGQFRPGENSLSLVRRADEALYRAKRNGRNRVSVEDANETV</sequence>
<dbReference type="PROSITE" id="PS50887">
    <property type="entry name" value="GGDEF"/>
    <property type="match status" value="1"/>
</dbReference>
<dbReference type="PANTHER" id="PTHR45138:SF9">
    <property type="entry name" value="DIGUANYLATE CYCLASE DGCM-RELATED"/>
    <property type="match status" value="1"/>
</dbReference>
<dbReference type="PANTHER" id="PTHR45138">
    <property type="entry name" value="REGULATORY COMPONENTS OF SENSORY TRANSDUCTION SYSTEM"/>
    <property type="match status" value="1"/>
</dbReference>
<dbReference type="Proteomes" id="UP000277007">
    <property type="component" value="Unassembled WGS sequence"/>
</dbReference>
<evidence type="ECO:0000256" key="1">
    <source>
        <dbReference type="ARBA" id="ARBA00012528"/>
    </source>
</evidence>
<protein>
    <recommendedName>
        <fullName evidence="1">diguanylate cyclase</fullName>
        <ecNumber evidence="1">2.7.7.65</ecNumber>
    </recommendedName>
</protein>
<evidence type="ECO:0000256" key="2">
    <source>
        <dbReference type="ARBA" id="ARBA00034247"/>
    </source>
</evidence>
<dbReference type="GO" id="GO:0043709">
    <property type="term" value="P:cell adhesion involved in single-species biofilm formation"/>
    <property type="evidence" value="ECO:0007669"/>
    <property type="project" value="TreeGrafter"/>
</dbReference>
<gene>
    <name evidence="4" type="ORF">EJ903_00540</name>
</gene>
<evidence type="ECO:0000259" key="3">
    <source>
        <dbReference type="PROSITE" id="PS50887"/>
    </source>
</evidence>
<dbReference type="AlphaFoldDB" id="A0A3S0KE70"/>
<keyword evidence="5" id="KW-1185">Reference proteome</keyword>
<comment type="catalytic activity">
    <reaction evidence="2">
        <text>2 GTP = 3',3'-c-di-GMP + 2 diphosphate</text>
        <dbReference type="Rhea" id="RHEA:24898"/>
        <dbReference type="ChEBI" id="CHEBI:33019"/>
        <dbReference type="ChEBI" id="CHEBI:37565"/>
        <dbReference type="ChEBI" id="CHEBI:58805"/>
        <dbReference type="EC" id="2.7.7.65"/>
    </reaction>
</comment>
<evidence type="ECO:0000313" key="5">
    <source>
        <dbReference type="Proteomes" id="UP000277007"/>
    </source>
</evidence>
<dbReference type="InterPro" id="IPR029787">
    <property type="entry name" value="Nucleotide_cyclase"/>
</dbReference>
<dbReference type="OrthoDB" id="9812260at2"/>
<dbReference type="NCBIfam" id="TIGR00254">
    <property type="entry name" value="GGDEF"/>
    <property type="match status" value="1"/>
</dbReference>
<dbReference type="SUPFAM" id="SSF55073">
    <property type="entry name" value="Nucleotide cyclase"/>
    <property type="match status" value="1"/>
</dbReference>
<dbReference type="Gene3D" id="3.30.70.270">
    <property type="match status" value="1"/>
</dbReference>
<name>A0A3S0KE70_9PROT</name>
<dbReference type="GO" id="GO:0005886">
    <property type="term" value="C:plasma membrane"/>
    <property type="evidence" value="ECO:0007669"/>
    <property type="project" value="TreeGrafter"/>
</dbReference>
<dbReference type="SMART" id="SM00267">
    <property type="entry name" value="GGDEF"/>
    <property type="match status" value="1"/>
</dbReference>
<reference evidence="4 5" key="1">
    <citation type="submission" date="2018-12" db="EMBL/GenBank/DDBJ databases">
        <authorList>
            <person name="Yang Y."/>
        </authorList>
    </citation>
    <scope>NUCLEOTIDE SEQUENCE [LARGE SCALE GENOMIC DNA]</scope>
    <source>
        <strain evidence="4 5">L-25-5w-1</strain>
    </source>
</reference>
<dbReference type="GO" id="GO:1902201">
    <property type="term" value="P:negative regulation of bacterial-type flagellum-dependent cell motility"/>
    <property type="evidence" value="ECO:0007669"/>
    <property type="project" value="TreeGrafter"/>
</dbReference>
<dbReference type="CDD" id="cd01949">
    <property type="entry name" value="GGDEF"/>
    <property type="match status" value="1"/>
</dbReference>
<dbReference type="InterPro" id="IPR043128">
    <property type="entry name" value="Rev_trsase/Diguanyl_cyclase"/>
</dbReference>
<dbReference type="InterPro" id="IPR000160">
    <property type="entry name" value="GGDEF_dom"/>
</dbReference>
<feature type="domain" description="GGDEF" evidence="3">
    <location>
        <begin position="207"/>
        <end position="342"/>
    </location>
</feature>
<proteinExistence type="predicted"/>
<accession>A0A3S0KE70</accession>
<dbReference type="InterPro" id="IPR050469">
    <property type="entry name" value="Diguanylate_Cyclase"/>
</dbReference>
<organism evidence="4 5">
    <name type="scientific">Azospirillum griseum</name>
    <dbReference type="NCBI Taxonomy" id="2496639"/>
    <lineage>
        <taxon>Bacteria</taxon>
        <taxon>Pseudomonadati</taxon>
        <taxon>Pseudomonadota</taxon>
        <taxon>Alphaproteobacteria</taxon>
        <taxon>Rhodospirillales</taxon>
        <taxon>Azospirillaceae</taxon>
        <taxon>Azospirillum</taxon>
    </lineage>
</organism>
<dbReference type="GO" id="GO:0052621">
    <property type="term" value="F:diguanylate cyclase activity"/>
    <property type="evidence" value="ECO:0007669"/>
    <property type="project" value="UniProtKB-EC"/>
</dbReference>
<dbReference type="Pfam" id="PF00990">
    <property type="entry name" value="GGDEF"/>
    <property type="match status" value="1"/>
</dbReference>
<dbReference type="EMBL" id="RXMA01000001">
    <property type="protein sequence ID" value="RTR24307.1"/>
    <property type="molecule type" value="Genomic_DNA"/>
</dbReference>
<comment type="caution">
    <text evidence="4">The sequence shown here is derived from an EMBL/GenBank/DDBJ whole genome shotgun (WGS) entry which is preliminary data.</text>
</comment>